<reference evidence="3" key="1">
    <citation type="submission" date="2016-06" db="UniProtKB">
        <authorList>
            <consortium name="WormBaseParasite"/>
        </authorList>
    </citation>
    <scope>IDENTIFICATION</scope>
</reference>
<name>A0A183KF78_9TREM</name>
<dbReference type="AlphaFoldDB" id="A0A183KF78"/>
<protein>
    <submittedName>
        <fullName evidence="1 3">Uncharacterized protein</fullName>
    </submittedName>
</protein>
<evidence type="ECO:0000313" key="3">
    <source>
        <dbReference type="WBParaSite" id="SCUD_0001367501-mRNA-1"/>
    </source>
</evidence>
<dbReference type="EMBL" id="UZAK01036065">
    <property type="protein sequence ID" value="VDP53643.1"/>
    <property type="molecule type" value="Genomic_DNA"/>
</dbReference>
<dbReference type="WBParaSite" id="SCUD_0001367501-mRNA-1">
    <property type="protein sequence ID" value="SCUD_0001367501-mRNA-1"/>
    <property type="gene ID" value="SCUD_0001367501"/>
</dbReference>
<keyword evidence="2" id="KW-1185">Reference proteome</keyword>
<organism evidence="3">
    <name type="scientific">Schistosoma curassoni</name>
    <dbReference type="NCBI Taxonomy" id="6186"/>
    <lineage>
        <taxon>Eukaryota</taxon>
        <taxon>Metazoa</taxon>
        <taxon>Spiralia</taxon>
        <taxon>Lophotrochozoa</taxon>
        <taxon>Platyhelminthes</taxon>
        <taxon>Trematoda</taxon>
        <taxon>Digenea</taxon>
        <taxon>Strigeidida</taxon>
        <taxon>Schistosomatoidea</taxon>
        <taxon>Schistosomatidae</taxon>
        <taxon>Schistosoma</taxon>
    </lineage>
</organism>
<accession>A0A183KF78</accession>
<evidence type="ECO:0000313" key="1">
    <source>
        <dbReference type="EMBL" id="VDP53643.1"/>
    </source>
</evidence>
<reference evidence="1 2" key="2">
    <citation type="submission" date="2018-11" db="EMBL/GenBank/DDBJ databases">
        <authorList>
            <consortium name="Pathogen Informatics"/>
        </authorList>
    </citation>
    <scope>NUCLEOTIDE SEQUENCE [LARGE SCALE GENOMIC DNA]</scope>
    <source>
        <strain evidence="1">Dakar</strain>
        <strain evidence="2">Dakar, Senegal</strain>
    </source>
</reference>
<proteinExistence type="predicted"/>
<sequence>MTIFPELTSLYLNKLGLLKVIKCIWSPTFIKSAIFPKNKHS</sequence>
<evidence type="ECO:0000313" key="2">
    <source>
        <dbReference type="Proteomes" id="UP000279833"/>
    </source>
</evidence>
<dbReference type="Proteomes" id="UP000279833">
    <property type="component" value="Unassembled WGS sequence"/>
</dbReference>
<gene>
    <name evidence="1" type="ORF">SCUD_LOCUS13672</name>
</gene>